<reference evidence="1 2" key="1">
    <citation type="submission" date="2015-09" db="EMBL/GenBank/DDBJ databases">
        <authorList>
            <consortium name="Pathogen Informatics"/>
        </authorList>
    </citation>
    <scope>NUCLEOTIDE SEQUENCE [LARGE SCALE GENOMIC DNA]</scope>
    <source>
        <strain evidence="1 2">2789STDY5834898</strain>
    </source>
</reference>
<organism evidence="1 2">
    <name type="scientific">Bacteroides uniformis</name>
    <dbReference type="NCBI Taxonomy" id="820"/>
    <lineage>
        <taxon>Bacteria</taxon>
        <taxon>Pseudomonadati</taxon>
        <taxon>Bacteroidota</taxon>
        <taxon>Bacteroidia</taxon>
        <taxon>Bacteroidales</taxon>
        <taxon>Bacteroidaceae</taxon>
        <taxon>Bacteroides</taxon>
    </lineage>
</organism>
<dbReference type="Pfam" id="PF12989">
    <property type="entry name" value="DUF3873"/>
    <property type="match status" value="1"/>
</dbReference>
<dbReference type="EMBL" id="CZAO01000012">
    <property type="protein sequence ID" value="CUP93510.1"/>
    <property type="molecule type" value="Genomic_DNA"/>
</dbReference>
<proteinExistence type="predicted"/>
<dbReference type="Proteomes" id="UP000095766">
    <property type="component" value="Unassembled WGS sequence"/>
</dbReference>
<dbReference type="RefSeq" id="WP_057253743.1">
    <property type="nucleotide sequence ID" value="NZ_CZAO01000012.1"/>
</dbReference>
<gene>
    <name evidence="1" type="ORF">ERS852510_02722</name>
</gene>
<protein>
    <submittedName>
        <fullName evidence="1">DUF based on B. Theta Gene description</fullName>
    </submittedName>
</protein>
<evidence type="ECO:0000313" key="1">
    <source>
        <dbReference type="EMBL" id="CUP93510.1"/>
    </source>
</evidence>
<name>A0A174SE89_BACUN</name>
<dbReference type="AlphaFoldDB" id="A0A174SE89"/>
<accession>A0A174SE89</accession>
<sequence length="69" mass="8013">MGTKMNENGISTCTIPGTEKYTPFHPAHRPKNVYFQYDYKHTNGELFSCVASTLEECRSKRNLWLQTIK</sequence>
<evidence type="ECO:0000313" key="2">
    <source>
        <dbReference type="Proteomes" id="UP000095766"/>
    </source>
</evidence>
<dbReference type="InterPro" id="IPR024356">
    <property type="entry name" value="DUF3873"/>
</dbReference>